<accession>A0ABD0L2I5</accession>
<proteinExistence type="predicted"/>
<organism evidence="1 2">
    <name type="scientific">Batillaria attramentaria</name>
    <dbReference type="NCBI Taxonomy" id="370345"/>
    <lineage>
        <taxon>Eukaryota</taxon>
        <taxon>Metazoa</taxon>
        <taxon>Spiralia</taxon>
        <taxon>Lophotrochozoa</taxon>
        <taxon>Mollusca</taxon>
        <taxon>Gastropoda</taxon>
        <taxon>Caenogastropoda</taxon>
        <taxon>Sorbeoconcha</taxon>
        <taxon>Cerithioidea</taxon>
        <taxon>Batillariidae</taxon>
        <taxon>Batillaria</taxon>
    </lineage>
</organism>
<dbReference type="AlphaFoldDB" id="A0ABD0L2I5"/>
<evidence type="ECO:0000313" key="1">
    <source>
        <dbReference type="EMBL" id="KAK7493530.1"/>
    </source>
</evidence>
<evidence type="ECO:0000313" key="2">
    <source>
        <dbReference type="Proteomes" id="UP001519460"/>
    </source>
</evidence>
<sequence>MTIPTPDEHSPAHRAHNICTDELSAQHGPYDTPYGSSSEKKKINFLTKLAALVLWLNGGGWPDTADQLWLSVNGQTLWSAASPLPGVIHQARTPCLTP</sequence>
<dbReference type="EMBL" id="JACVVK020000092">
    <property type="protein sequence ID" value="KAK7493530.1"/>
    <property type="molecule type" value="Genomic_DNA"/>
</dbReference>
<name>A0ABD0L2I5_9CAEN</name>
<protein>
    <submittedName>
        <fullName evidence="1">Uncharacterized protein</fullName>
    </submittedName>
</protein>
<reference evidence="1 2" key="1">
    <citation type="journal article" date="2023" name="Sci. Data">
        <title>Genome assembly of the Korean intertidal mud-creeper Batillaria attramentaria.</title>
        <authorList>
            <person name="Patra A.K."/>
            <person name="Ho P.T."/>
            <person name="Jun S."/>
            <person name="Lee S.J."/>
            <person name="Kim Y."/>
            <person name="Won Y.J."/>
        </authorList>
    </citation>
    <scope>NUCLEOTIDE SEQUENCE [LARGE SCALE GENOMIC DNA]</scope>
    <source>
        <strain evidence="1">Wonlab-2016</strain>
    </source>
</reference>
<dbReference type="Proteomes" id="UP001519460">
    <property type="component" value="Unassembled WGS sequence"/>
</dbReference>
<comment type="caution">
    <text evidence="1">The sequence shown here is derived from an EMBL/GenBank/DDBJ whole genome shotgun (WGS) entry which is preliminary data.</text>
</comment>
<keyword evidence="2" id="KW-1185">Reference proteome</keyword>
<gene>
    <name evidence="1" type="ORF">BaRGS_00015241</name>
</gene>